<dbReference type="OrthoDB" id="7870871at2"/>
<feature type="chain" id="PRO_5012470894" evidence="1">
    <location>
        <begin position="23"/>
        <end position="147"/>
    </location>
</feature>
<evidence type="ECO:0000256" key="1">
    <source>
        <dbReference type="SAM" id="SignalP"/>
    </source>
</evidence>
<evidence type="ECO:0000313" key="2">
    <source>
        <dbReference type="EMBL" id="SOE18120.1"/>
    </source>
</evidence>
<dbReference type="Proteomes" id="UP000219465">
    <property type="component" value="Unassembled WGS sequence"/>
</dbReference>
<organism evidence="2 3">
    <name type="scientific">Hoeflea halophila</name>
    <dbReference type="NCBI Taxonomy" id="714899"/>
    <lineage>
        <taxon>Bacteria</taxon>
        <taxon>Pseudomonadati</taxon>
        <taxon>Pseudomonadota</taxon>
        <taxon>Alphaproteobacteria</taxon>
        <taxon>Hyphomicrobiales</taxon>
        <taxon>Rhizobiaceae</taxon>
        <taxon>Hoeflea</taxon>
    </lineage>
</organism>
<reference evidence="3" key="1">
    <citation type="submission" date="2017-08" db="EMBL/GenBank/DDBJ databases">
        <authorList>
            <person name="Varghese N."/>
            <person name="Submissions S."/>
        </authorList>
    </citation>
    <scope>NUCLEOTIDE SEQUENCE [LARGE SCALE GENOMIC DNA]</scope>
    <source>
        <strain evidence="3">KCTC 23107</strain>
    </source>
</reference>
<accession>A0A286IDC8</accession>
<dbReference type="EMBL" id="OCPC01000004">
    <property type="protein sequence ID" value="SOE18120.1"/>
    <property type="molecule type" value="Genomic_DNA"/>
</dbReference>
<sequence>MIRFQFLCVAVLVLIAPTWALAQEPASNRYTIERFADGFVRLDTETGEMSMCTGTDGQLVCKMAADERHAFKDTLSDLSARVEALENRLDPATPREEGGGFPDDAELDRAIGAMQKMMRQFFGMVEELRRDFEASPTTPSEPVPDRT</sequence>
<proteinExistence type="predicted"/>
<name>A0A286IDC8_9HYPH</name>
<keyword evidence="1" id="KW-0732">Signal</keyword>
<dbReference type="AlphaFoldDB" id="A0A286IDC8"/>
<dbReference type="RefSeq" id="WP_097108581.1">
    <property type="nucleotide sequence ID" value="NZ_OCPC01000004.1"/>
</dbReference>
<gene>
    <name evidence="2" type="ORF">SAMN05877838_3034</name>
</gene>
<feature type="signal peptide" evidence="1">
    <location>
        <begin position="1"/>
        <end position="22"/>
    </location>
</feature>
<protein>
    <submittedName>
        <fullName evidence="2">Uncharacterized protein</fullName>
    </submittedName>
</protein>
<keyword evidence="3" id="KW-1185">Reference proteome</keyword>
<evidence type="ECO:0000313" key="3">
    <source>
        <dbReference type="Proteomes" id="UP000219465"/>
    </source>
</evidence>